<dbReference type="Gene3D" id="1.10.287.110">
    <property type="entry name" value="DnaJ domain"/>
    <property type="match status" value="1"/>
</dbReference>
<dbReference type="PROSITE" id="PS50076">
    <property type="entry name" value="DNAJ_2"/>
    <property type="match status" value="1"/>
</dbReference>
<name>A0A5B0EBL3_9MICC</name>
<dbReference type="EMBL" id="VOBL01000015">
    <property type="protein sequence ID" value="KAA0975251.1"/>
    <property type="molecule type" value="Genomic_DNA"/>
</dbReference>
<proteinExistence type="predicted"/>
<dbReference type="InterPro" id="IPR001623">
    <property type="entry name" value="DnaJ_domain"/>
</dbReference>
<protein>
    <submittedName>
        <fullName evidence="3">J domain-containing protein</fullName>
    </submittedName>
</protein>
<dbReference type="AlphaFoldDB" id="A0A5B0EBL3"/>
<dbReference type="SMART" id="SM00271">
    <property type="entry name" value="DnaJ"/>
    <property type="match status" value="1"/>
</dbReference>
<evidence type="ECO:0000313" key="4">
    <source>
        <dbReference type="Proteomes" id="UP000323856"/>
    </source>
</evidence>
<evidence type="ECO:0000259" key="2">
    <source>
        <dbReference type="PROSITE" id="PS50076"/>
    </source>
</evidence>
<feature type="domain" description="J" evidence="2">
    <location>
        <begin position="6"/>
        <end position="78"/>
    </location>
</feature>
<dbReference type="PANTHER" id="PTHR44240:SF10">
    <property type="entry name" value="J DOMAIN-CONTAINING PROTEIN"/>
    <property type="match status" value="1"/>
</dbReference>
<dbReference type="RefSeq" id="WP_083874325.1">
    <property type="nucleotide sequence ID" value="NZ_VOBL01000015.1"/>
</dbReference>
<dbReference type="InterPro" id="IPR036869">
    <property type="entry name" value="J_dom_sf"/>
</dbReference>
<dbReference type="Pfam" id="PF00226">
    <property type="entry name" value="DnaJ"/>
    <property type="match status" value="1"/>
</dbReference>
<feature type="compositionally biased region" description="Basic and acidic residues" evidence="1">
    <location>
        <begin position="96"/>
        <end position="109"/>
    </location>
</feature>
<dbReference type="OrthoDB" id="166297at2"/>
<dbReference type="SUPFAM" id="SSF46565">
    <property type="entry name" value="Chaperone J-domain"/>
    <property type="match status" value="1"/>
</dbReference>
<reference evidence="3 4" key="1">
    <citation type="submission" date="2019-07" db="EMBL/GenBank/DDBJ databases">
        <title>Analysis of the biochemical properties, biological activity and biotechnological potential of siderophores and biosurfactants produced by Antarctic psychrotolerant bacteria.</title>
        <authorList>
            <person name="Styczynski M."/>
            <person name="Krucon T."/>
            <person name="Decewicz P."/>
            <person name="Dziewit L."/>
        </authorList>
    </citation>
    <scope>NUCLEOTIDE SEQUENCE [LARGE SCALE GENOMIC DNA]</scope>
    <source>
        <strain evidence="3 4">ANT_H27</strain>
    </source>
</reference>
<gene>
    <name evidence="3" type="ORF">FQ154_13665</name>
</gene>
<dbReference type="PRINTS" id="PR00625">
    <property type="entry name" value="JDOMAIN"/>
</dbReference>
<feature type="compositionally biased region" description="Polar residues" evidence="1">
    <location>
        <begin position="82"/>
        <end position="95"/>
    </location>
</feature>
<sequence>MAEATNPYRVLGLNMGATPREIARAYRSEVRRYHPDTMSAEASSSGFRMTAEKSLAQVMEAYETLSRPSAGTKSERAGDTPSPHQAPSVQTPFDRSQSDHVTVRRHEPRLLAQDTPPIQISPLRWEPFS</sequence>
<accession>A0A5B0EBL3</accession>
<evidence type="ECO:0000256" key="1">
    <source>
        <dbReference type="SAM" id="MobiDB-lite"/>
    </source>
</evidence>
<organism evidence="3 4">
    <name type="scientific">Paeniglutamicibacter gangotriensis</name>
    <dbReference type="NCBI Taxonomy" id="254787"/>
    <lineage>
        <taxon>Bacteria</taxon>
        <taxon>Bacillati</taxon>
        <taxon>Actinomycetota</taxon>
        <taxon>Actinomycetes</taxon>
        <taxon>Micrococcales</taxon>
        <taxon>Micrococcaceae</taxon>
        <taxon>Paeniglutamicibacter</taxon>
    </lineage>
</organism>
<dbReference type="CDD" id="cd06257">
    <property type="entry name" value="DnaJ"/>
    <property type="match status" value="1"/>
</dbReference>
<dbReference type="InterPro" id="IPR052276">
    <property type="entry name" value="Diphthamide-biosynth_chaperone"/>
</dbReference>
<dbReference type="Proteomes" id="UP000323856">
    <property type="component" value="Unassembled WGS sequence"/>
</dbReference>
<feature type="region of interest" description="Disordered" evidence="1">
    <location>
        <begin position="60"/>
        <end position="129"/>
    </location>
</feature>
<dbReference type="PANTHER" id="PTHR44240">
    <property type="entry name" value="DNAJ DOMAIN (PROKARYOTIC HEAT SHOCK PROTEIN)-RELATED"/>
    <property type="match status" value="1"/>
</dbReference>
<evidence type="ECO:0000313" key="3">
    <source>
        <dbReference type="EMBL" id="KAA0975251.1"/>
    </source>
</evidence>
<comment type="caution">
    <text evidence="3">The sequence shown here is derived from an EMBL/GenBank/DDBJ whole genome shotgun (WGS) entry which is preliminary data.</text>
</comment>